<protein>
    <submittedName>
        <fullName evidence="1">Uncharacterized protein</fullName>
    </submittedName>
</protein>
<keyword evidence="2" id="KW-1185">Reference proteome</keyword>
<gene>
    <name evidence="1" type="ORF">EVAR_99354_1</name>
</gene>
<accession>A0A4C1TMG2</accession>
<name>A0A4C1TMG2_EUMVA</name>
<reference evidence="1 2" key="1">
    <citation type="journal article" date="2019" name="Commun. Biol.">
        <title>The bagworm genome reveals a unique fibroin gene that provides high tensile strength.</title>
        <authorList>
            <person name="Kono N."/>
            <person name="Nakamura H."/>
            <person name="Ohtoshi R."/>
            <person name="Tomita M."/>
            <person name="Numata K."/>
            <person name="Arakawa K."/>
        </authorList>
    </citation>
    <scope>NUCLEOTIDE SEQUENCE [LARGE SCALE GENOMIC DNA]</scope>
</reference>
<proteinExistence type="predicted"/>
<dbReference type="Proteomes" id="UP000299102">
    <property type="component" value="Unassembled WGS sequence"/>
</dbReference>
<organism evidence="1 2">
    <name type="scientific">Eumeta variegata</name>
    <name type="common">Bagworm moth</name>
    <name type="synonym">Eumeta japonica</name>
    <dbReference type="NCBI Taxonomy" id="151549"/>
    <lineage>
        <taxon>Eukaryota</taxon>
        <taxon>Metazoa</taxon>
        <taxon>Ecdysozoa</taxon>
        <taxon>Arthropoda</taxon>
        <taxon>Hexapoda</taxon>
        <taxon>Insecta</taxon>
        <taxon>Pterygota</taxon>
        <taxon>Neoptera</taxon>
        <taxon>Endopterygota</taxon>
        <taxon>Lepidoptera</taxon>
        <taxon>Glossata</taxon>
        <taxon>Ditrysia</taxon>
        <taxon>Tineoidea</taxon>
        <taxon>Psychidae</taxon>
        <taxon>Oiketicinae</taxon>
        <taxon>Eumeta</taxon>
    </lineage>
</organism>
<dbReference type="EMBL" id="BGZK01005550">
    <property type="protein sequence ID" value="GBP14521.1"/>
    <property type="molecule type" value="Genomic_DNA"/>
</dbReference>
<evidence type="ECO:0000313" key="1">
    <source>
        <dbReference type="EMBL" id="GBP14521.1"/>
    </source>
</evidence>
<sequence length="82" mass="9136">MPYGRLLRVSPRHRMSPETVTGRFPFLPGRERSAAAGWSRELRLSTAAVRASGGSISTFRGLRKVGGRRRDSQPPLEERIGM</sequence>
<comment type="caution">
    <text evidence="1">The sequence shown here is derived from an EMBL/GenBank/DDBJ whole genome shotgun (WGS) entry which is preliminary data.</text>
</comment>
<evidence type="ECO:0000313" key="2">
    <source>
        <dbReference type="Proteomes" id="UP000299102"/>
    </source>
</evidence>
<dbReference type="AlphaFoldDB" id="A0A4C1TMG2"/>